<dbReference type="Proteomes" id="UP000192708">
    <property type="component" value="Unassembled WGS sequence"/>
</dbReference>
<dbReference type="SUPFAM" id="SSF82784">
    <property type="entry name" value="OsmC-like"/>
    <property type="match status" value="2"/>
</dbReference>
<accession>A0A1W1Z862</accession>
<evidence type="ECO:0000313" key="1">
    <source>
        <dbReference type="EMBL" id="SMC44502.1"/>
    </source>
</evidence>
<protein>
    <submittedName>
        <fullName evidence="1">OsmC-like protein</fullName>
    </submittedName>
</protein>
<proteinExistence type="predicted"/>
<dbReference type="InterPro" id="IPR003718">
    <property type="entry name" value="OsmC/Ohr_fam"/>
</dbReference>
<organism evidence="1 2">
    <name type="scientific">Polynucleobacter kasalickyi</name>
    <dbReference type="NCBI Taxonomy" id="1938817"/>
    <lineage>
        <taxon>Bacteria</taxon>
        <taxon>Pseudomonadati</taxon>
        <taxon>Pseudomonadota</taxon>
        <taxon>Betaproteobacteria</taxon>
        <taxon>Burkholderiales</taxon>
        <taxon>Burkholderiaceae</taxon>
        <taxon>Polynucleobacter</taxon>
    </lineage>
</organism>
<dbReference type="RefSeq" id="WP_084283142.1">
    <property type="nucleotide sequence ID" value="NZ_FWXJ01000004.1"/>
</dbReference>
<dbReference type="STRING" id="1938817.SAMN06296008_104180"/>
<dbReference type="AlphaFoldDB" id="A0A1W1Z862"/>
<sequence length="395" mass="43320">MAYSIDAYGYPLGFKVKDGNANSSLTLNQQGREVIKVEACHLLGHQREAILTEGGGAAWRLTSDEGLHLKGTDLAPFPFGYFNAGLQADLLNRIRFYSHQFETPLTDLSIKVENEYWLLGSFVSGNGKGVANPSQIEIELNSDFSDQQMIQLVNAAMSASPSMAFLRNVLESTFSLTINGRRKLLNELMDPMVAVPKDPFLEYSAPIRPLNSVKDELEIIRKLPIKEAGEVTIAPPGSSSKIIRIIKGKGKFLDASGKTEIESWLKLPGMSHFLFVSDEGASTSAPSGLGLLSAGIAFCFITQIARYIENMKLDVDAIRLVQLIPFSISGDVNETSNIGAAEPIQTHLFLNGSLSEEMFEKLLTMSARTCYLHATAMNSLPPKMKVMHNGRELLM</sequence>
<name>A0A1W1Z862_9BURK</name>
<dbReference type="InterPro" id="IPR015946">
    <property type="entry name" value="KH_dom-like_a/b"/>
</dbReference>
<gene>
    <name evidence="1" type="ORF">SAMN06296008_104180</name>
</gene>
<dbReference type="EMBL" id="FWXJ01000004">
    <property type="protein sequence ID" value="SMC44502.1"/>
    <property type="molecule type" value="Genomic_DNA"/>
</dbReference>
<keyword evidence="2" id="KW-1185">Reference proteome</keyword>
<evidence type="ECO:0000313" key="2">
    <source>
        <dbReference type="Proteomes" id="UP000192708"/>
    </source>
</evidence>
<dbReference type="Pfam" id="PF02566">
    <property type="entry name" value="OsmC"/>
    <property type="match status" value="1"/>
</dbReference>
<dbReference type="OrthoDB" id="5540854at2"/>
<dbReference type="InterPro" id="IPR036102">
    <property type="entry name" value="OsmC/Ohrsf"/>
</dbReference>
<reference evidence="1 2" key="1">
    <citation type="submission" date="2017-04" db="EMBL/GenBank/DDBJ databases">
        <authorList>
            <person name="Afonso C.L."/>
            <person name="Miller P.J."/>
            <person name="Scott M.A."/>
            <person name="Spackman E."/>
            <person name="Goraichik I."/>
            <person name="Dimitrov K.M."/>
            <person name="Suarez D.L."/>
            <person name="Swayne D.E."/>
        </authorList>
    </citation>
    <scope>NUCLEOTIDE SEQUENCE [LARGE SCALE GENOMIC DNA]</scope>
    <source>
        <strain evidence="1 2">VK13</strain>
    </source>
</reference>
<dbReference type="Gene3D" id="3.30.300.20">
    <property type="match status" value="2"/>
</dbReference>